<feature type="compositionally biased region" description="Polar residues" evidence="1">
    <location>
        <begin position="1"/>
        <end position="18"/>
    </location>
</feature>
<organism evidence="2 3">
    <name type="scientific">Adhaeribacter rhizoryzae</name>
    <dbReference type="NCBI Taxonomy" id="2607907"/>
    <lineage>
        <taxon>Bacteria</taxon>
        <taxon>Pseudomonadati</taxon>
        <taxon>Bacteroidota</taxon>
        <taxon>Cytophagia</taxon>
        <taxon>Cytophagales</taxon>
        <taxon>Hymenobacteraceae</taxon>
        <taxon>Adhaeribacter</taxon>
    </lineage>
</organism>
<gene>
    <name evidence="2" type="ORF">F0145_10855</name>
</gene>
<keyword evidence="3" id="KW-1185">Reference proteome</keyword>
<dbReference type="EMBL" id="VWSF01000007">
    <property type="protein sequence ID" value="KAA5546388.1"/>
    <property type="molecule type" value="Genomic_DNA"/>
</dbReference>
<evidence type="ECO:0000256" key="1">
    <source>
        <dbReference type="SAM" id="MobiDB-lite"/>
    </source>
</evidence>
<comment type="caution">
    <text evidence="2">The sequence shown here is derived from an EMBL/GenBank/DDBJ whole genome shotgun (WGS) entry which is preliminary data.</text>
</comment>
<dbReference type="RefSeq" id="WP_150088437.1">
    <property type="nucleotide sequence ID" value="NZ_VWSF01000007.1"/>
</dbReference>
<feature type="compositionally biased region" description="Polar residues" evidence="1">
    <location>
        <begin position="32"/>
        <end position="52"/>
    </location>
</feature>
<accession>A0A5M6DFU9</accession>
<evidence type="ECO:0000313" key="2">
    <source>
        <dbReference type="EMBL" id="KAA5546388.1"/>
    </source>
</evidence>
<evidence type="ECO:0000313" key="3">
    <source>
        <dbReference type="Proteomes" id="UP000323426"/>
    </source>
</evidence>
<dbReference type="Proteomes" id="UP000323426">
    <property type="component" value="Unassembled WGS sequence"/>
</dbReference>
<sequence>MGEIRNNSAKASDNQLKNIRSESGREAGDSGNLEQVYSQTTNSADLSPQSAATEEISGGEDEPQSVAKEESNNQTMGIP</sequence>
<feature type="compositionally biased region" description="Basic and acidic residues" evidence="1">
    <location>
        <begin position="19"/>
        <end position="28"/>
    </location>
</feature>
<protein>
    <submittedName>
        <fullName evidence="2">Uncharacterized protein</fullName>
    </submittedName>
</protein>
<name>A0A5M6DFU9_9BACT</name>
<proteinExistence type="predicted"/>
<dbReference type="AlphaFoldDB" id="A0A5M6DFU9"/>
<reference evidence="2 3" key="1">
    <citation type="submission" date="2019-09" db="EMBL/GenBank/DDBJ databases">
        <title>Genome sequence and assembly of Adhaeribacter sp.</title>
        <authorList>
            <person name="Chhetri G."/>
        </authorList>
    </citation>
    <scope>NUCLEOTIDE SEQUENCE [LARGE SCALE GENOMIC DNA]</scope>
    <source>
        <strain evidence="2 3">DK36</strain>
    </source>
</reference>
<feature type="region of interest" description="Disordered" evidence="1">
    <location>
        <begin position="1"/>
        <end position="79"/>
    </location>
</feature>